<comment type="catalytic activity">
    <reaction evidence="12">
        <text>a 1,2-diacyl-sn-glycero-3-phospho-L-serine + H(+) = a 1,2-diacyl-sn-glycero-3-phosphoethanolamine + CO2</text>
        <dbReference type="Rhea" id="RHEA:20828"/>
        <dbReference type="ChEBI" id="CHEBI:15378"/>
        <dbReference type="ChEBI" id="CHEBI:16526"/>
        <dbReference type="ChEBI" id="CHEBI:57262"/>
        <dbReference type="ChEBI" id="CHEBI:64612"/>
        <dbReference type="EC" id="4.1.1.65"/>
    </reaction>
</comment>
<keyword evidence="4" id="KW-0106">Calcium</keyword>
<evidence type="ECO:0000256" key="5">
    <source>
        <dbReference type="ARBA" id="ARBA00023098"/>
    </source>
</evidence>
<dbReference type="Pfam" id="PF02666">
    <property type="entry name" value="PS_Dcarbxylase"/>
    <property type="match status" value="1"/>
</dbReference>
<evidence type="ECO:0000256" key="3">
    <source>
        <dbReference type="ARBA" id="ARBA00022793"/>
    </source>
</evidence>
<dbReference type="InterPro" id="IPR011992">
    <property type="entry name" value="EF-hand-dom_pair"/>
</dbReference>
<sequence length="1468" mass="160680">MAGFFTHLLAFTTFAVCVANAQITGTTPATPLVSKTSFTYPSGVPFKVDTDTQLIRGPQSGYNLCNSTTEGQESLCQTSFINSIEDFCLWSAIEPGSLVGDVEGEMVAWCTKPGRGTRLIPEGALHGVQFMKTPDYIQVVGFVNQEMINLAVGDFGGEMDPHGADLRGNPLGGIVFSESFNGQWTQVIEWHNFMGSNSFCFKACDPSKSDDARYCEHRFDRIGCAFNAPNNAQNGTFESCEGDNQDFPGVYTENGAVMTYAQPPESLGPITQIPYVARVPPSSNCVQYTSSAIYTALPRVGPETSSTLASTTSGTGSGSTRPTAGSATQTADGASATNAGSRVVVAGCEIVMAALIFRRALKSAARLPVKSGPTETPFVVLRVQIVSCADLLAKDRNSSSDPFVVLSVLNTRHHTPVARKTLNPTYKDAIFDFPLYLSTADKLGALELVVWDKDVLGKDYLGEAALPLEHWFVDRPHGFDDPGSFPFTIPLISTRSSTRSTGSICLRLGFVDASSQLSFADAFDELNKRSRPSLVSAPPTEGVGTIRSHQSDPAFQDDGGLSSDEDDDDDEDFVDAPEPPSPLATDQSTIEPKLQPETIDSSLTTPVNSDTPTKTSAKSGLFIPRMKFPRSLSGLTSPRSTSKDGSSTPTSSSPPSSPEVLDAKFRKGITRKPTADSTDTATATVDLSVPPVKKKKRGTDFKLAGGNDILGIVMLEIQGAEDLPRLRNMTRTGWDMDPFVVISFGKKVFRTRVIRHSRNPSWDEKLLFHVRRYEASFNVQLAILDWDKLSANDHIGDVSFNVKELLECAPQPGENGLYADEAEAGDHPMKEFKMPLVVAKEVPGESKHTPMISFRAKYQPYDALRQRFWRQYMKQYDADGTGALSHVEITTMLDSLGSTLSSSSISTFFTRYGKRAHEDELSFNETILCLEEELNRPEDQKRRLDEDNGDSSVDATPVLQFADGTGKVLQLDQLDFSGPANLHGASEAPGETRTEPMQVPLHQAASSPTPPEFSSSDDAEEDLSVRSPSTLSPAIGSPTTPQAKKGGAFKGVRVRVGRRKRRSQISSSNVSASEDSSNKEDTVERVINIKNCPLCHRPRMNSKAEMDIMTHIAVCASQDWNRVDHIMVGNFVTASQAQRKWYTKVISKLSSGDYKLGANSANIIVQNRMTGQLEEEKMQVYVRLGIRLLYKGVKGRMEGNRARKLLKSLSIKQGIKYDSPESAEDIPAFIEFHKLNMDEILDPLESFKNFNQFFYRKLKPSARPIEALDDPYRLVSAADCRLMAFETVHEATKIWVKGREFSVPRLLGDVYKDEVDKYVGGALAIFRLAPQDYHRFHSPVDGVIGKMTYISGEYYTVNPQAIRTALDVYGDNVRKIVPIDSPQFGRVMAVCVGAMMVGSILTTVEEGQEVKRGQEFGYFAFGGSTIVLLFEKGAVTWDEDLLVNGRASLETLVRVGMGIGVGARRPTS</sequence>
<evidence type="ECO:0000256" key="9">
    <source>
        <dbReference type="ARBA" id="ARBA00023239"/>
    </source>
</evidence>
<dbReference type="PROSITE" id="PS50004">
    <property type="entry name" value="C2"/>
    <property type="match status" value="2"/>
</dbReference>
<keyword evidence="12" id="KW-0333">Golgi apparatus</keyword>
<evidence type="ECO:0000256" key="6">
    <source>
        <dbReference type="ARBA" id="ARBA00023136"/>
    </source>
</evidence>
<evidence type="ECO:0000256" key="2">
    <source>
        <dbReference type="ARBA" id="ARBA00022516"/>
    </source>
</evidence>
<feature type="domain" description="C2" evidence="15">
    <location>
        <begin position="691"/>
        <end position="815"/>
    </location>
</feature>
<keyword evidence="14" id="KW-0732">Signal</keyword>
<feature type="region of interest" description="Disordered" evidence="13">
    <location>
        <begin position="304"/>
        <end position="335"/>
    </location>
</feature>
<comment type="similarity">
    <text evidence="12">Belongs to the phosphatidylserine decarboxylase family. PSD-B subfamily. Eukaryotic type II sub-subfamily.</text>
</comment>
<feature type="compositionally biased region" description="Basic and acidic residues" evidence="13">
    <location>
        <begin position="937"/>
        <end position="946"/>
    </location>
</feature>
<feature type="active site" description="Charge relay system; for autoendoproteolytic cleavage activity" evidence="12">
    <location>
        <position position="1337"/>
    </location>
</feature>
<comment type="caution">
    <text evidence="17">The sequence shown here is derived from an EMBL/GenBank/DDBJ whole genome shotgun (WGS) entry which is preliminary data.</text>
</comment>
<dbReference type="PROSITE" id="PS00018">
    <property type="entry name" value="EF_HAND_1"/>
    <property type="match status" value="1"/>
</dbReference>
<dbReference type="PANTHER" id="PTHR10067">
    <property type="entry name" value="PHOSPHATIDYLSERINE DECARBOXYLASE"/>
    <property type="match status" value="1"/>
</dbReference>
<comment type="function">
    <text evidence="12">Catalyzes the formation of phosphatidylethanolamine (PtdEtn) from phosphatidylserine (PtdSer). Plays a central role in phospholipid metabolism and in the interorganelle trafficking of phosphatidylserine.</text>
</comment>
<dbReference type="GO" id="GO:0016540">
    <property type="term" value="P:protein autoprocessing"/>
    <property type="evidence" value="ECO:0007669"/>
    <property type="project" value="UniProtKB-UniRule"/>
</dbReference>
<dbReference type="EC" id="4.1.1.65" evidence="12"/>
<dbReference type="Pfam" id="PF00168">
    <property type="entry name" value="C2"/>
    <property type="match status" value="2"/>
</dbReference>
<feature type="compositionally biased region" description="Polar residues" evidence="13">
    <location>
        <begin position="1004"/>
        <end position="1014"/>
    </location>
</feature>
<comment type="subcellular location">
    <subcellularLocation>
        <location evidence="12">Golgi apparatus membrane</location>
        <topology evidence="12">Peripheral membrane protein</topology>
        <orientation evidence="12">Cytoplasmic side</orientation>
    </subcellularLocation>
    <subcellularLocation>
        <location evidence="12">Endosome membrane</location>
        <topology evidence="12">Peripheral membrane protein</topology>
        <orientation evidence="12">Cytoplasmic side</orientation>
    </subcellularLocation>
</comment>
<dbReference type="InterPro" id="IPR035892">
    <property type="entry name" value="C2_domain_sf"/>
</dbReference>
<evidence type="ECO:0000256" key="7">
    <source>
        <dbReference type="ARBA" id="ARBA00023145"/>
    </source>
</evidence>
<evidence type="ECO:0000313" key="17">
    <source>
        <dbReference type="EMBL" id="KAF7771725.1"/>
    </source>
</evidence>
<feature type="compositionally biased region" description="Low complexity" evidence="13">
    <location>
        <begin position="304"/>
        <end position="328"/>
    </location>
</feature>
<name>A0A8H7F142_AGABI</name>
<feature type="domain" description="C2" evidence="15">
    <location>
        <begin position="361"/>
        <end position="481"/>
    </location>
</feature>
<keyword evidence="7 12" id="KW-0865">Zymogen</keyword>
<feature type="domain" description="EF-hand" evidence="16">
    <location>
        <begin position="864"/>
        <end position="899"/>
    </location>
</feature>
<dbReference type="GO" id="GO:0000139">
    <property type="term" value="C:Golgi membrane"/>
    <property type="evidence" value="ECO:0007669"/>
    <property type="project" value="UniProtKB-SubCell"/>
</dbReference>
<comment type="subunit">
    <text evidence="12">Heterodimer of a large membrane-associated beta subunit and a small pyruvoyl-containing alpha subunit.</text>
</comment>
<feature type="region of interest" description="Disordered" evidence="13">
    <location>
        <begin position="937"/>
        <end position="956"/>
    </location>
</feature>
<feature type="compositionally biased region" description="Polar residues" evidence="13">
    <location>
        <begin position="598"/>
        <end position="618"/>
    </location>
</feature>
<keyword evidence="3 12" id="KW-0210">Decarboxylase</keyword>
<keyword evidence="2 12" id="KW-0444">Lipid biosynthesis</keyword>
<feature type="compositionally biased region" description="Acidic residues" evidence="13">
    <location>
        <begin position="563"/>
        <end position="575"/>
    </location>
</feature>
<evidence type="ECO:0000259" key="16">
    <source>
        <dbReference type="PROSITE" id="PS50222"/>
    </source>
</evidence>
<feature type="compositionally biased region" description="Low complexity" evidence="13">
    <location>
        <begin position="1066"/>
        <end position="1075"/>
    </location>
</feature>
<keyword evidence="12" id="KW-0967">Endosome</keyword>
<comment type="PTM">
    <text evidence="12">Is synthesized initially as an inactive proenzyme. Formation of the active enzyme involves a self-maturation process in which the active site pyruvoyl group is generated from an internal serine residue via an autocatalytic post-translational modification. Two non-identical subunits are generated from the proenzyme in this reaction, and the pyruvate is formed at the N-terminus of the alpha chain, which is derived from the carboxyl end of the proenzyme. The autoendoproteolytic cleavage occurs by a canonical serine protease mechanism, in which the side chain hydroxyl group of the serine supplies its oxygen atom to form the C-terminus of the beta chain, while the remainder of the serine residue undergoes an oxidative deamination to produce ammonia and the pyruvoyl prosthetic group on the alpha chain. During this reaction, the Ser that is part of the protease active site of the proenzyme becomes the pyruvoyl prosthetic group, which constitutes an essential element of the active site of the mature decarboxylase.</text>
</comment>
<dbReference type="InterPro" id="IPR033177">
    <property type="entry name" value="PSD-B"/>
</dbReference>
<dbReference type="SUPFAM" id="SSF47473">
    <property type="entry name" value="EF-hand"/>
    <property type="match status" value="1"/>
</dbReference>
<keyword evidence="8 12" id="KW-0594">Phospholipid biosynthesis</keyword>
<evidence type="ECO:0000256" key="10">
    <source>
        <dbReference type="ARBA" id="ARBA00023264"/>
    </source>
</evidence>
<dbReference type="GO" id="GO:0006646">
    <property type="term" value="P:phosphatidylethanolamine biosynthetic process"/>
    <property type="evidence" value="ECO:0007669"/>
    <property type="project" value="UniProtKB-UniRule"/>
</dbReference>
<evidence type="ECO:0000256" key="13">
    <source>
        <dbReference type="SAM" id="MobiDB-lite"/>
    </source>
</evidence>
<dbReference type="SUPFAM" id="SSF49562">
    <property type="entry name" value="C2 domain (Calcium/lipid-binding domain, CaLB)"/>
    <property type="match status" value="2"/>
</dbReference>
<evidence type="ECO:0000256" key="8">
    <source>
        <dbReference type="ARBA" id="ARBA00023209"/>
    </source>
</evidence>
<evidence type="ECO:0000313" key="18">
    <source>
        <dbReference type="Proteomes" id="UP000629468"/>
    </source>
</evidence>
<feature type="modified residue" description="Pyruvic acid (Ser); by autocatalysis" evidence="12">
    <location>
        <position position="1424"/>
    </location>
</feature>
<feature type="region of interest" description="Disordered" evidence="13">
    <location>
        <begin position="1002"/>
        <end position="1081"/>
    </location>
</feature>
<protein>
    <recommendedName>
        <fullName evidence="12">Phosphatidylserine decarboxylase proenzyme 2</fullName>
        <ecNumber evidence="12">4.1.1.65</ecNumber>
    </recommendedName>
    <component>
        <recommendedName>
            <fullName evidence="12">Phosphatidylserine decarboxylase 2 beta chain</fullName>
        </recommendedName>
    </component>
    <component>
        <recommendedName>
            <fullName evidence="12">Phosphatidylserine decarboxylase 2 alpha chain</fullName>
        </recommendedName>
    </component>
</protein>
<comment type="pathway">
    <text evidence="12">Phospholipid metabolism; phosphatidylethanolamine biosynthesis; phosphatidylethanolamine from CDP-diacylglycerol: step 2/2.</text>
</comment>
<dbReference type="GO" id="GO:0005509">
    <property type="term" value="F:calcium ion binding"/>
    <property type="evidence" value="ECO:0007669"/>
    <property type="project" value="InterPro"/>
</dbReference>
<dbReference type="GO" id="GO:0005795">
    <property type="term" value="C:Golgi stack"/>
    <property type="evidence" value="ECO:0007669"/>
    <property type="project" value="UniProtKB-UniRule"/>
</dbReference>
<keyword evidence="11 12" id="KW-0670">Pyruvate</keyword>
<dbReference type="InterPro" id="IPR018247">
    <property type="entry name" value="EF_Hand_1_Ca_BS"/>
</dbReference>
<dbReference type="InterPro" id="IPR003817">
    <property type="entry name" value="PS_Dcarbxylase"/>
</dbReference>
<dbReference type="PROSITE" id="PS50222">
    <property type="entry name" value="EF_HAND_2"/>
    <property type="match status" value="1"/>
</dbReference>
<dbReference type="UniPathway" id="UPA00558">
    <property type="reaction ID" value="UER00616"/>
</dbReference>
<feature type="active site" description="Charge relay system; for autoendoproteolytic cleavage activity" evidence="12">
    <location>
        <position position="1424"/>
    </location>
</feature>
<feature type="region of interest" description="Disordered" evidence="13">
    <location>
        <begin position="531"/>
        <end position="660"/>
    </location>
</feature>
<evidence type="ECO:0000259" key="15">
    <source>
        <dbReference type="PROSITE" id="PS50004"/>
    </source>
</evidence>
<comment type="domain">
    <text evidence="12">The C2 domains have an essential, but non-catalytic function. They may facilitate interactions with other proteins and are required for lipid transport function.</text>
</comment>
<dbReference type="CDD" id="cd00030">
    <property type="entry name" value="C2"/>
    <property type="match status" value="1"/>
</dbReference>
<dbReference type="PANTHER" id="PTHR10067:SF17">
    <property type="entry name" value="PHOSPHATIDYLSERINE DECARBOXYLASE PROENZYME 2"/>
    <property type="match status" value="1"/>
</dbReference>
<evidence type="ECO:0000256" key="4">
    <source>
        <dbReference type="ARBA" id="ARBA00022837"/>
    </source>
</evidence>
<feature type="active site" description="Schiff-base intermediate with substrate; via pyruvic acid; for decarboxylase activity" evidence="12">
    <location>
        <position position="1424"/>
    </location>
</feature>
<proteinExistence type="inferred from homology"/>
<feature type="signal peptide" evidence="14">
    <location>
        <begin position="1"/>
        <end position="21"/>
    </location>
</feature>
<dbReference type="Proteomes" id="UP000629468">
    <property type="component" value="Unassembled WGS sequence"/>
</dbReference>
<feature type="compositionally biased region" description="Polar residues" evidence="13">
    <location>
        <begin position="1026"/>
        <end position="1042"/>
    </location>
</feature>
<dbReference type="CDD" id="cd04039">
    <property type="entry name" value="C2_PSD"/>
    <property type="match status" value="1"/>
</dbReference>
<feature type="compositionally biased region" description="Low complexity" evidence="13">
    <location>
        <begin position="643"/>
        <end position="654"/>
    </location>
</feature>
<reference evidence="17 18" key="1">
    <citation type="journal article" name="Sci. Rep.">
        <title>Telomere-to-telomere assembled and centromere annotated genomes of the two main subspecies of the button mushroom Agaricus bisporus reveal especially polymorphic chromosome ends.</title>
        <authorList>
            <person name="Sonnenberg A.S.M."/>
            <person name="Sedaghat-Telgerd N."/>
            <person name="Lavrijssen B."/>
            <person name="Ohm R.A."/>
            <person name="Hendrickx P.M."/>
            <person name="Scholtmeijer K."/>
            <person name="Baars J.J.P."/>
            <person name="van Peer A."/>
        </authorList>
    </citation>
    <scope>NUCLEOTIDE SEQUENCE [LARGE SCALE GENOMIC DNA]</scope>
    <source>
        <strain evidence="17 18">H119_p4</strain>
    </source>
</reference>
<feature type="compositionally biased region" description="Basic residues" evidence="13">
    <location>
        <begin position="1052"/>
        <end position="1063"/>
    </location>
</feature>
<evidence type="ECO:0000256" key="11">
    <source>
        <dbReference type="ARBA" id="ARBA00023317"/>
    </source>
</evidence>
<dbReference type="NCBIfam" id="TIGR00163">
    <property type="entry name" value="PS_decarb"/>
    <property type="match status" value="1"/>
</dbReference>
<dbReference type="GO" id="GO:0010008">
    <property type="term" value="C:endosome membrane"/>
    <property type="evidence" value="ECO:0007669"/>
    <property type="project" value="UniProtKB-SubCell"/>
</dbReference>
<dbReference type="Gene3D" id="2.60.40.150">
    <property type="entry name" value="C2 domain"/>
    <property type="match status" value="2"/>
</dbReference>
<dbReference type="HAMAP" id="MF_00663">
    <property type="entry name" value="PS_decarb_PSD_B_type2"/>
    <property type="match status" value="1"/>
</dbReference>
<feature type="active site" description="Charge relay system; for autoendoproteolytic cleavage activity" evidence="12">
    <location>
        <position position="1279"/>
    </location>
</feature>
<dbReference type="SMART" id="SM00239">
    <property type="entry name" value="C2"/>
    <property type="match status" value="2"/>
</dbReference>
<feature type="chain" id="PRO_5034553451" description="Phosphatidylserine decarboxylase proenzyme 2" evidence="14">
    <location>
        <begin position="22"/>
        <end position="1468"/>
    </location>
</feature>
<gene>
    <name evidence="12" type="primary">PSD2</name>
    <name evidence="17" type="ORF">Agabi119p4_6036</name>
</gene>
<accession>A0A8H7F142</accession>
<dbReference type="EMBL" id="JABXXO010000008">
    <property type="protein sequence ID" value="KAF7771725.1"/>
    <property type="molecule type" value="Genomic_DNA"/>
</dbReference>
<keyword evidence="10 12" id="KW-1208">Phospholipid metabolism</keyword>
<keyword evidence="6 12" id="KW-0472">Membrane</keyword>
<comment type="pathway">
    <text evidence="1">Lipid metabolism.</text>
</comment>
<keyword evidence="5 12" id="KW-0443">Lipid metabolism</keyword>
<dbReference type="InterPro" id="IPR002048">
    <property type="entry name" value="EF_hand_dom"/>
</dbReference>
<evidence type="ECO:0000256" key="12">
    <source>
        <dbReference type="HAMAP-Rule" id="MF_03209"/>
    </source>
</evidence>
<dbReference type="InterPro" id="IPR033179">
    <property type="entry name" value="PSD_type2_pro"/>
</dbReference>
<feature type="chain" id="PRO_5035018239" description="Phosphatidylserine decarboxylase 2 alpha chain" evidence="12">
    <location>
        <begin position="1424"/>
        <end position="1468"/>
    </location>
</feature>
<dbReference type="InterPro" id="IPR000008">
    <property type="entry name" value="C2_dom"/>
</dbReference>
<keyword evidence="9 12" id="KW-0456">Lyase</keyword>
<dbReference type="Gene3D" id="1.10.238.10">
    <property type="entry name" value="EF-hand"/>
    <property type="match status" value="1"/>
</dbReference>
<dbReference type="GO" id="GO:0004609">
    <property type="term" value="F:phosphatidylserine decarboxylase activity"/>
    <property type="evidence" value="ECO:0007669"/>
    <property type="project" value="UniProtKB-UniRule"/>
</dbReference>
<evidence type="ECO:0000256" key="1">
    <source>
        <dbReference type="ARBA" id="ARBA00005189"/>
    </source>
</evidence>
<comment type="cofactor">
    <cofactor evidence="12">
        <name>pyruvate</name>
        <dbReference type="ChEBI" id="CHEBI:15361"/>
    </cofactor>
    <text evidence="12">Binds 1 pyruvoyl group covalently per subunit.</text>
</comment>
<organism evidence="17 18">
    <name type="scientific">Agaricus bisporus var. burnettii</name>
    <dbReference type="NCBI Taxonomy" id="192524"/>
    <lineage>
        <taxon>Eukaryota</taxon>
        <taxon>Fungi</taxon>
        <taxon>Dikarya</taxon>
        <taxon>Basidiomycota</taxon>
        <taxon>Agaricomycotina</taxon>
        <taxon>Agaricomycetes</taxon>
        <taxon>Agaricomycetidae</taxon>
        <taxon>Agaricales</taxon>
        <taxon>Agaricineae</taxon>
        <taxon>Agaricaceae</taxon>
        <taxon>Agaricus</taxon>
    </lineage>
</organism>
<evidence type="ECO:0000256" key="14">
    <source>
        <dbReference type="SAM" id="SignalP"/>
    </source>
</evidence>
<feature type="site" description="Cleavage (non-hydrolytic); by autocatalysis" evidence="12">
    <location>
        <begin position="1423"/>
        <end position="1424"/>
    </location>
</feature>
<feature type="chain" id="PRO_5035018238" description="Phosphatidylserine decarboxylase 2 beta chain" evidence="12">
    <location>
        <begin position="1"/>
        <end position="1423"/>
    </location>
</feature>